<dbReference type="CDD" id="cd04301">
    <property type="entry name" value="NAT_SF"/>
    <property type="match status" value="1"/>
</dbReference>
<evidence type="ECO:0000259" key="3">
    <source>
        <dbReference type="PROSITE" id="PS51186"/>
    </source>
</evidence>
<dbReference type="OrthoDB" id="9805924at2"/>
<dbReference type="EMBL" id="JOKJ01000038">
    <property type="protein sequence ID" value="KEQ03081.1"/>
    <property type="molecule type" value="Genomic_DNA"/>
</dbReference>
<dbReference type="InterPro" id="IPR051016">
    <property type="entry name" value="Diverse_Substrate_AcTransf"/>
</dbReference>
<comment type="caution">
    <text evidence="4">The sequence shown here is derived from an EMBL/GenBank/DDBJ whole genome shotgun (WGS) entry which is preliminary data.</text>
</comment>
<dbReference type="PROSITE" id="PS51186">
    <property type="entry name" value="GNAT"/>
    <property type="match status" value="1"/>
</dbReference>
<protein>
    <submittedName>
        <fullName evidence="4">Acetyltransferase</fullName>
    </submittedName>
</protein>
<dbReference type="Pfam" id="PF00583">
    <property type="entry name" value="Acetyltransf_1"/>
    <property type="match status" value="1"/>
</dbReference>
<sequence length="149" mass="17161">MTDLIVRDLQRSDRDEWDSLYRGYANFYQVEQTSVMRDTVWSWLHDGRKEPRGLVAERANGTLVGLAHYRPFARPLSATTGCYLDDVFVSPDARGTGAADALINRVRAIAQQENWSVVRWITAETNYRGRAVYDRLATKTNWVTYDIKI</sequence>
<dbReference type="GO" id="GO:0008080">
    <property type="term" value="F:N-acetyltransferase activity"/>
    <property type="evidence" value="ECO:0007669"/>
    <property type="project" value="TreeGrafter"/>
</dbReference>
<dbReference type="InterPro" id="IPR000182">
    <property type="entry name" value="GNAT_dom"/>
</dbReference>
<reference evidence="4 5" key="1">
    <citation type="submission" date="2014-06" db="EMBL/GenBank/DDBJ databases">
        <title>Rhizobium pelagicum/R2-400B4.</title>
        <authorList>
            <person name="Kimes N.E."/>
            <person name="Lopez-Perez M."/>
        </authorList>
    </citation>
    <scope>NUCLEOTIDE SEQUENCE [LARGE SCALE GENOMIC DNA]</scope>
    <source>
        <strain evidence="4 5">R2-400B4</strain>
    </source>
</reference>
<dbReference type="InterPro" id="IPR016181">
    <property type="entry name" value="Acyl_CoA_acyltransferase"/>
</dbReference>
<dbReference type="RefSeq" id="WP_037169263.1">
    <property type="nucleotide sequence ID" value="NZ_JOKI01000034.1"/>
</dbReference>
<dbReference type="Proteomes" id="UP000052167">
    <property type="component" value="Unassembled WGS sequence"/>
</dbReference>
<dbReference type="Gene3D" id="3.40.630.30">
    <property type="match status" value="1"/>
</dbReference>
<dbReference type="PANTHER" id="PTHR10545:SF42">
    <property type="entry name" value="ACETYLTRANSFERASE"/>
    <property type="match status" value="1"/>
</dbReference>
<evidence type="ECO:0000256" key="1">
    <source>
        <dbReference type="ARBA" id="ARBA00022679"/>
    </source>
</evidence>
<dbReference type="AlphaFoldDB" id="A0A922NWW0"/>
<keyword evidence="1" id="KW-0808">Transferase</keyword>
<proteinExistence type="predicted"/>
<feature type="domain" description="N-acetyltransferase" evidence="3">
    <location>
        <begin position="4"/>
        <end position="149"/>
    </location>
</feature>
<accession>A0A922NWW0</accession>
<evidence type="ECO:0000313" key="4">
    <source>
        <dbReference type="EMBL" id="KEQ03081.1"/>
    </source>
</evidence>
<organism evidence="4 5">
    <name type="scientific">Pseudorhizobium pelagicum</name>
    <dbReference type="NCBI Taxonomy" id="1509405"/>
    <lineage>
        <taxon>Bacteria</taxon>
        <taxon>Pseudomonadati</taxon>
        <taxon>Pseudomonadota</taxon>
        <taxon>Alphaproteobacteria</taxon>
        <taxon>Hyphomicrobiales</taxon>
        <taxon>Rhizobiaceae</taxon>
        <taxon>Rhizobium/Agrobacterium group</taxon>
        <taxon>Pseudorhizobium</taxon>
    </lineage>
</organism>
<evidence type="ECO:0000256" key="2">
    <source>
        <dbReference type="ARBA" id="ARBA00023315"/>
    </source>
</evidence>
<name>A0A922NWW0_9HYPH</name>
<keyword evidence="5" id="KW-1185">Reference proteome</keyword>
<keyword evidence="2" id="KW-0012">Acyltransferase</keyword>
<evidence type="ECO:0000313" key="5">
    <source>
        <dbReference type="Proteomes" id="UP000052167"/>
    </source>
</evidence>
<dbReference type="PANTHER" id="PTHR10545">
    <property type="entry name" value="DIAMINE N-ACETYLTRANSFERASE"/>
    <property type="match status" value="1"/>
</dbReference>
<dbReference type="SUPFAM" id="SSF55729">
    <property type="entry name" value="Acyl-CoA N-acyltransferases (Nat)"/>
    <property type="match status" value="1"/>
</dbReference>
<gene>
    <name evidence="4" type="ORF">GV68_18085</name>
</gene>